<dbReference type="EMBL" id="OV651813">
    <property type="protein sequence ID" value="CAH1099849.1"/>
    <property type="molecule type" value="Genomic_DNA"/>
</dbReference>
<evidence type="ECO:0000313" key="3">
    <source>
        <dbReference type="Proteomes" id="UP001153636"/>
    </source>
</evidence>
<keyword evidence="3" id="KW-1185">Reference proteome</keyword>
<reference evidence="2" key="1">
    <citation type="submission" date="2022-01" db="EMBL/GenBank/DDBJ databases">
        <authorList>
            <person name="King R."/>
        </authorList>
    </citation>
    <scope>NUCLEOTIDE SEQUENCE</scope>
</reference>
<feature type="compositionally biased region" description="Polar residues" evidence="1">
    <location>
        <begin position="1"/>
        <end position="10"/>
    </location>
</feature>
<name>A0A9P0CIL0_9CUCU</name>
<proteinExistence type="predicted"/>
<evidence type="ECO:0000313" key="2">
    <source>
        <dbReference type="EMBL" id="CAH1099849.1"/>
    </source>
</evidence>
<organism evidence="2 3">
    <name type="scientific">Psylliodes chrysocephalus</name>
    <dbReference type="NCBI Taxonomy" id="3402493"/>
    <lineage>
        <taxon>Eukaryota</taxon>
        <taxon>Metazoa</taxon>
        <taxon>Ecdysozoa</taxon>
        <taxon>Arthropoda</taxon>
        <taxon>Hexapoda</taxon>
        <taxon>Insecta</taxon>
        <taxon>Pterygota</taxon>
        <taxon>Neoptera</taxon>
        <taxon>Endopterygota</taxon>
        <taxon>Coleoptera</taxon>
        <taxon>Polyphaga</taxon>
        <taxon>Cucujiformia</taxon>
        <taxon>Chrysomeloidea</taxon>
        <taxon>Chrysomelidae</taxon>
        <taxon>Galerucinae</taxon>
        <taxon>Alticini</taxon>
        <taxon>Psylliodes</taxon>
    </lineage>
</organism>
<protein>
    <submittedName>
        <fullName evidence="2">Uncharacterized protein</fullName>
    </submittedName>
</protein>
<gene>
    <name evidence="2" type="ORF">PSYICH_LOCUS93</name>
</gene>
<accession>A0A9P0CIL0</accession>
<dbReference type="AlphaFoldDB" id="A0A9P0CIL0"/>
<sequence>MSSASTSQVGRPSLSFEESSERTKRRKIEQLRSEAGNAEITYALKMNLRAEGKHDAVKILGEALEASPNRAAKMLHAWQESHRKPIKYTSDESLSLMIEAKLTKHQYNLICSHAKIKNADIYL</sequence>
<feature type="non-terminal residue" evidence="2">
    <location>
        <position position="123"/>
    </location>
</feature>
<feature type="region of interest" description="Disordered" evidence="1">
    <location>
        <begin position="1"/>
        <end position="30"/>
    </location>
</feature>
<evidence type="ECO:0000256" key="1">
    <source>
        <dbReference type="SAM" id="MobiDB-lite"/>
    </source>
</evidence>
<feature type="non-terminal residue" evidence="2">
    <location>
        <position position="1"/>
    </location>
</feature>
<dbReference type="OrthoDB" id="6779223at2759"/>
<dbReference type="Proteomes" id="UP001153636">
    <property type="component" value="Chromosome 1"/>
</dbReference>